<comment type="catalytic activity">
    <reaction evidence="5">
        <text>ATP + H2O = ADP + phosphate + H(+)</text>
        <dbReference type="Rhea" id="RHEA:13065"/>
        <dbReference type="ChEBI" id="CHEBI:15377"/>
        <dbReference type="ChEBI" id="CHEBI:15378"/>
        <dbReference type="ChEBI" id="CHEBI:30616"/>
        <dbReference type="ChEBI" id="CHEBI:43474"/>
        <dbReference type="ChEBI" id="CHEBI:456216"/>
        <dbReference type="EC" id="3.6.4.13"/>
    </reaction>
</comment>
<dbReference type="SUPFAM" id="SSF52540">
    <property type="entry name" value="P-loop containing nucleoside triphosphate hydrolases"/>
    <property type="match status" value="1"/>
</dbReference>
<dbReference type="SMART" id="SM00487">
    <property type="entry name" value="DEXDc"/>
    <property type="match status" value="1"/>
</dbReference>
<evidence type="ECO:0000256" key="1">
    <source>
        <dbReference type="ARBA" id="ARBA00022741"/>
    </source>
</evidence>
<reference evidence="7" key="1">
    <citation type="submission" date="2022-07" db="EMBL/GenBank/DDBJ databases">
        <title>Evaluation of T. orientalis genome assembly methods using nanopore sequencing and analysis of variation between genomes.</title>
        <authorList>
            <person name="Yam J."/>
            <person name="Micallef M.L."/>
            <person name="Liu M."/>
            <person name="Djordjevic S.P."/>
            <person name="Bogema D.R."/>
            <person name="Jenkins C."/>
        </authorList>
    </citation>
    <scope>NUCLEOTIDE SEQUENCE</scope>
    <source>
        <strain evidence="7">Goon Nure</strain>
    </source>
</reference>
<protein>
    <recommendedName>
        <fullName evidence="5">ATP-dependent RNA helicase</fullName>
        <ecNumber evidence="5">3.6.4.13</ecNumber>
    </recommendedName>
</protein>
<evidence type="ECO:0000313" key="8">
    <source>
        <dbReference type="Proteomes" id="UP000244811"/>
    </source>
</evidence>
<dbReference type="EC" id="3.6.4.13" evidence="5"/>
<dbReference type="InterPro" id="IPR011545">
    <property type="entry name" value="DEAD/DEAH_box_helicase_dom"/>
</dbReference>
<dbReference type="Pfam" id="PF00270">
    <property type="entry name" value="DEAD"/>
    <property type="match status" value="1"/>
</dbReference>
<dbReference type="Proteomes" id="UP000244811">
    <property type="component" value="Chromosome 3"/>
</dbReference>
<comment type="domain">
    <text evidence="5">The Q motif is unique to and characteristic of the DEAD box family of RNA helicases and controls ATP binding and hydrolysis.</text>
</comment>
<dbReference type="InterPro" id="IPR027417">
    <property type="entry name" value="P-loop_NTPase"/>
</dbReference>
<dbReference type="EMBL" id="CP056070">
    <property type="protein sequence ID" value="UKK01391.2"/>
    <property type="molecule type" value="Genomic_DNA"/>
</dbReference>
<dbReference type="PANTHER" id="PTHR24031">
    <property type="entry name" value="RNA HELICASE"/>
    <property type="match status" value="1"/>
</dbReference>
<evidence type="ECO:0000256" key="4">
    <source>
        <dbReference type="ARBA" id="ARBA00022884"/>
    </source>
</evidence>
<dbReference type="InterPro" id="IPR014001">
    <property type="entry name" value="Helicase_ATP-bd"/>
</dbReference>
<dbReference type="InterPro" id="IPR001650">
    <property type="entry name" value="Helicase_C-like"/>
</dbReference>
<dbReference type="GO" id="GO:0003723">
    <property type="term" value="F:RNA binding"/>
    <property type="evidence" value="ECO:0007669"/>
    <property type="project" value="UniProtKB-UniRule"/>
</dbReference>
<dbReference type="GO" id="GO:0005524">
    <property type="term" value="F:ATP binding"/>
    <property type="evidence" value="ECO:0007669"/>
    <property type="project" value="UniProtKB-UniRule"/>
</dbReference>
<evidence type="ECO:0000256" key="3">
    <source>
        <dbReference type="ARBA" id="ARBA00022840"/>
    </source>
</evidence>
<proteinExistence type="inferred from homology"/>
<comment type="function">
    <text evidence="5">RNA helicase.</text>
</comment>
<name>A0A976MBW1_THEOR</name>
<accession>A0A976MBW1</accession>
<keyword evidence="3 5" id="KW-0067">ATP-binding</keyword>
<gene>
    <name evidence="7" type="ORF">MACK_002205</name>
</gene>
<sequence length="730" mass="84149">MRIGNVVNSYFKFQHIPKNYLKRGKSADNQLTLFKNSGLVNRKRNIRLHRQSSIANADTSSSDSGLLSRYLDNLKCHVKVWGSSMVELEVKLDGLKYFRSRSRFLRKFGRIELVANGLKFVPNEVQLFSLRPQLTGSDLLINSPKGSGKTFLYLLPHLMYNYLFSNYGSFIKNSPINLNNQKLVVLLPTIDMVLDDSRTANGCFKRYKTVASLLYKNLALNDLDHIVNSDLIYSTPKSFLKLLVRDSSVRSSVRFIVVDESERMIVGEFAYLLARIKNLLPVDLQFIFLSNFSHNHLLHQFASRFLKLNFKIISFTNRSENMAKLIRHIYGPIRSIEKHINIYNSINSNEFKEDIDTFGVDEGEYIIKTPDTEDNDSVNQSSIENANKELFSQVDGPPQGEVVKRLESRIRRNRDRILNTKKRVPLNDFKIEYVLYEPSRFLDALMSELDVNRKTLVYFPTVRMCQFCYIFVKHYLRTFKHANGLVKGDTFMFYDFHTGLSLEKRRYVLDSFKLATRGILFCTNLAIGINFHNVNKVIHVSFAFNVYELLNKFSHPVRNINGHIICSADLSDTGDSGVDQSLESVLLLNNLEGHILYEYYKNDVSVSYKNSFTSASTHDSRLDLKRCNFDIYLLNSCELMYRSLLGFYSENAQRLKLDRWMIPSFLNEFLLSFGVTNPFTVSKQFAVRTQLIDSPGLEVSRSSNRKSELISALKAYPGFISKSRQSNITV</sequence>
<evidence type="ECO:0000259" key="6">
    <source>
        <dbReference type="PROSITE" id="PS51192"/>
    </source>
</evidence>
<comment type="similarity">
    <text evidence="5">Belongs to the DEAD box helicase family.</text>
</comment>
<keyword evidence="5" id="KW-0347">Helicase</keyword>
<evidence type="ECO:0000256" key="2">
    <source>
        <dbReference type="ARBA" id="ARBA00022801"/>
    </source>
</evidence>
<dbReference type="GO" id="GO:0003724">
    <property type="term" value="F:RNA helicase activity"/>
    <property type="evidence" value="ECO:0007669"/>
    <property type="project" value="UniProtKB-EC"/>
</dbReference>
<dbReference type="AlphaFoldDB" id="A0A976MBW1"/>
<evidence type="ECO:0000256" key="5">
    <source>
        <dbReference type="RuleBase" id="RU365068"/>
    </source>
</evidence>
<dbReference type="PROSITE" id="PS51192">
    <property type="entry name" value="HELICASE_ATP_BIND_1"/>
    <property type="match status" value="1"/>
</dbReference>
<dbReference type="Gene3D" id="3.40.50.300">
    <property type="entry name" value="P-loop containing nucleotide triphosphate hydrolases"/>
    <property type="match status" value="2"/>
</dbReference>
<organism evidence="7 8">
    <name type="scientific">Theileria orientalis</name>
    <dbReference type="NCBI Taxonomy" id="68886"/>
    <lineage>
        <taxon>Eukaryota</taxon>
        <taxon>Sar</taxon>
        <taxon>Alveolata</taxon>
        <taxon>Apicomplexa</taxon>
        <taxon>Aconoidasida</taxon>
        <taxon>Piroplasmida</taxon>
        <taxon>Theileriidae</taxon>
        <taxon>Theileria</taxon>
    </lineage>
</organism>
<dbReference type="Pfam" id="PF00271">
    <property type="entry name" value="Helicase_C"/>
    <property type="match status" value="1"/>
</dbReference>
<keyword evidence="2 5" id="KW-0378">Hydrolase</keyword>
<keyword evidence="1 5" id="KW-0547">Nucleotide-binding</keyword>
<dbReference type="GO" id="GO:0016787">
    <property type="term" value="F:hydrolase activity"/>
    <property type="evidence" value="ECO:0007669"/>
    <property type="project" value="UniProtKB-KW"/>
</dbReference>
<evidence type="ECO:0000313" key="7">
    <source>
        <dbReference type="EMBL" id="UKK01391.2"/>
    </source>
</evidence>
<keyword evidence="4 5" id="KW-0694">RNA-binding</keyword>
<feature type="domain" description="Helicase ATP-binding" evidence="6">
    <location>
        <begin position="130"/>
        <end position="290"/>
    </location>
</feature>